<reference evidence="2" key="1">
    <citation type="journal article" date="2019" name="bioRxiv">
        <title>The Genome of the Zebra Mussel, Dreissena polymorpha: A Resource for Invasive Species Research.</title>
        <authorList>
            <person name="McCartney M.A."/>
            <person name="Auch B."/>
            <person name="Kono T."/>
            <person name="Mallez S."/>
            <person name="Zhang Y."/>
            <person name="Obille A."/>
            <person name="Becker A."/>
            <person name="Abrahante J.E."/>
            <person name="Garbe J."/>
            <person name="Badalamenti J.P."/>
            <person name="Herman A."/>
            <person name="Mangelson H."/>
            <person name="Liachko I."/>
            <person name="Sullivan S."/>
            <person name="Sone E.D."/>
            <person name="Koren S."/>
            <person name="Silverstein K.A.T."/>
            <person name="Beckman K.B."/>
            <person name="Gohl D.M."/>
        </authorList>
    </citation>
    <scope>NUCLEOTIDE SEQUENCE</scope>
    <source>
        <strain evidence="2">Duluth1</strain>
        <tissue evidence="2">Whole animal</tissue>
    </source>
</reference>
<dbReference type="Proteomes" id="UP000828390">
    <property type="component" value="Unassembled WGS sequence"/>
</dbReference>
<dbReference type="EMBL" id="JAIWYP010000007">
    <property type="protein sequence ID" value="KAH3791700.1"/>
    <property type="molecule type" value="Genomic_DNA"/>
</dbReference>
<evidence type="ECO:0000313" key="3">
    <source>
        <dbReference type="Proteomes" id="UP000828390"/>
    </source>
</evidence>
<reference evidence="2" key="2">
    <citation type="submission" date="2020-11" db="EMBL/GenBank/DDBJ databases">
        <authorList>
            <person name="McCartney M.A."/>
            <person name="Auch B."/>
            <person name="Kono T."/>
            <person name="Mallez S."/>
            <person name="Becker A."/>
            <person name="Gohl D.M."/>
            <person name="Silverstein K.A.T."/>
            <person name="Koren S."/>
            <person name="Bechman K.B."/>
            <person name="Herman A."/>
            <person name="Abrahante J.E."/>
            <person name="Garbe J."/>
        </authorList>
    </citation>
    <scope>NUCLEOTIDE SEQUENCE</scope>
    <source>
        <strain evidence="2">Duluth1</strain>
        <tissue evidence="2">Whole animal</tissue>
    </source>
</reference>
<feature type="region of interest" description="Disordered" evidence="1">
    <location>
        <begin position="66"/>
        <end position="90"/>
    </location>
</feature>
<dbReference type="AlphaFoldDB" id="A0A9D4F854"/>
<name>A0A9D4F854_DREPO</name>
<comment type="caution">
    <text evidence="2">The sequence shown here is derived from an EMBL/GenBank/DDBJ whole genome shotgun (WGS) entry which is preliminary data.</text>
</comment>
<accession>A0A9D4F854</accession>
<organism evidence="2 3">
    <name type="scientific">Dreissena polymorpha</name>
    <name type="common">Zebra mussel</name>
    <name type="synonym">Mytilus polymorpha</name>
    <dbReference type="NCBI Taxonomy" id="45954"/>
    <lineage>
        <taxon>Eukaryota</taxon>
        <taxon>Metazoa</taxon>
        <taxon>Spiralia</taxon>
        <taxon>Lophotrochozoa</taxon>
        <taxon>Mollusca</taxon>
        <taxon>Bivalvia</taxon>
        <taxon>Autobranchia</taxon>
        <taxon>Heteroconchia</taxon>
        <taxon>Euheterodonta</taxon>
        <taxon>Imparidentia</taxon>
        <taxon>Neoheterodontei</taxon>
        <taxon>Myida</taxon>
        <taxon>Dreissenoidea</taxon>
        <taxon>Dreissenidae</taxon>
        <taxon>Dreissena</taxon>
    </lineage>
</organism>
<gene>
    <name evidence="2" type="ORF">DPMN_145189</name>
</gene>
<evidence type="ECO:0000313" key="2">
    <source>
        <dbReference type="EMBL" id="KAH3791700.1"/>
    </source>
</evidence>
<proteinExistence type="predicted"/>
<sequence>MTKCNSYTTYSTIETIAKTSQSKASVITDAEVKLLIESATFLNWLAEYCGDLYLINQTSVYIRSQTSSRQQKNAHTKGREVGGNNLGVGQ</sequence>
<evidence type="ECO:0000256" key="1">
    <source>
        <dbReference type="SAM" id="MobiDB-lite"/>
    </source>
</evidence>
<keyword evidence="3" id="KW-1185">Reference proteome</keyword>
<protein>
    <submittedName>
        <fullName evidence="2">Uncharacterized protein</fullName>
    </submittedName>
</protein>